<dbReference type="SUPFAM" id="SSF52540">
    <property type="entry name" value="P-loop containing nucleoside triphosphate hydrolases"/>
    <property type="match status" value="1"/>
</dbReference>
<keyword evidence="9" id="KW-0234">DNA repair</keyword>
<keyword evidence="10" id="KW-0413">Isomerase</keyword>
<keyword evidence="4 14" id="KW-0378">Hydrolase</keyword>
<dbReference type="Pfam" id="PF12705">
    <property type="entry name" value="PDDEXK_1"/>
    <property type="match status" value="1"/>
</dbReference>
<dbReference type="GO" id="GO:0043138">
    <property type="term" value="F:3'-5' DNA helicase activity"/>
    <property type="evidence" value="ECO:0007669"/>
    <property type="project" value="UniProtKB-EC"/>
</dbReference>
<organism evidence="18 19">
    <name type="scientific">Mageeibacillus indolicus</name>
    <dbReference type="NCBI Taxonomy" id="884684"/>
    <lineage>
        <taxon>Bacteria</taxon>
        <taxon>Bacillati</taxon>
        <taxon>Bacillota</taxon>
        <taxon>Clostridia</taxon>
        <taxon>Eubacteriales</taxon>
        <taxon>Oscillospiraceae</taxon>
        <taxon>Mageeibacillus</taxon>
    </lineage>
</organism>
<dbReference type="EC" id="5.6.2.4" evidence="12"/>
<dbReference type="GO" id="GO:0005829">
    <property type="term" value="C:cytosol"/>
    <property type="evidence" value="ECO:0007669"/>
    <property type="project" value="TreeGrafter"/>
</dbReference>
<dbReference type="Proteomes" id="UP000236394">
    <property type="component" value="Unassembled WGS sequence"/>
</dbReference>
<dbReference type="InterPro" id="IPR038726">
    <property type="entry name" value="PDDEXK_AddAB-type"/>
</dbReference>
<evidence type="ECO:0000259" key="16">
    <source>
        <dbReference type="PROSITE" id="PS51198"/>
    </source>
</evidence>
<dbReference type="InterPro" id="IPR000212">
    <property type="entry name" value="DNA_helicase_UvrD/REP"/>
</dbReference>
<dbReference type="SUPFAM" id="SSF52980">
    <property type="entry name" value="Restriction endonuclease-like"/>
    <property type="match status" value="1"/>
</dbReference>
<feature type="domain" description="UvrD-like helicase ATP-binding" evidence="16">
    <location>
        <begin position="5"/>
        <end position="560"/>
    </location>
</feature>
<evidence type="ECO:0000256" key="14">
    <source>
        <dbReference type="PROSITE-ProRule" id="PRU00560"/>
    </source>
</evidence>
<comment type="catalytic activity">
    <reaction evidence="13">
        <text>ATP + H2O = ADP + phosphate + H(+)</text>
        <dbReference type="Rhea" id="RHEA:13065"/>
        <dbReference type="ChEBI" id="CHEBI:15377"/>
        <dbReference type="ChEBI" id="CHEBI:15378"/>
        <dbReference type="ChEBI" id="CHEBI:30616"/>
        <dbReference type="ChEBI" id="CHEBI:43474"/>
        <dbReference type="ChEBI" id="CHEBI:456216"/>
        <dbReference type="EC" id="5.6.2.4"/>
    </reaction>
</comment>
<dbReference type="EMBL" id="NBZD01000004">
    <property type="protein sequence ID" value="PNH18064.1"/>
    <property type="molecule type" value="Genomic_DNA"/>
</dbReference>
<evidence type="ECO:0000256" key="6">
    <source>
        <dbReference type="ARBA" id="ARBA00022839"/>
    </source>
</evidence>
<evidence type="ECO:0000256" key="1">
    <source>
        <dbReference type="ARBA" id="ARBA00022722"/>
    </source>
</evidence>
<protein>
    <recommendedName>
        <fullName evidence="12">DNA 3'-5' helicase</fullName>
        <ecNumber evidence="12">5.6.2.4</ecNumber>
    </recommendedName>
</protein>
<sequence>MMAEINFTAEQQAVLTAPIGNILVSASAGSGKTAVLTERILEHLLSGQTELNRLVVVTFTEAAAKQMKDKIRRKILAKIPSCCPDEAAILQDQMAYMPGADISTMHAFCKKIIKEFIYVLQDDKGNPLLDTEFKTLDGTEAALLLQQALDDVLNQIYVGIDHGELPKIRWDFVGLSPAAAQMAFYRLLDSCDFNGDDAALRELLSNSLTKLRSLPHYGEFLLQSLDEYKQICKNFSKSRFLPLLLFHLNTLLVRAYPAIRRLESILQTHDVSTLAAAKTEGLLFYANSGSAAKIAENLQKDLQLRSVAAGNLRQLKAVYDKLQDWLASAQDDVDAANETMKAILNTIEAGRKNCASLALRAGGKSPDKAEFICLYRTFAAEPLAWINSAEYSVTEAEQKNFVFPGVRPFGADMEAIEADLTDMLPVWQALAALLLFLDQTYASYKLKQNAVDFGDMEHYALRILENPAVREYCQNFYQEVYVDEYQDTSSIQESILQALSKNNVFRVGDIKQSIYRFRYANPDIFAALESELEMSTAPAAVPGAAPAGRLLRLNNNYRSVPNILGVANFVFSRLMNGEDGEIDYRTKHQFVAKRETTADPRVKVIYTADGRGDDLSEAENESLATDELLRKPNSVTLECVKLVDELRKDAAQGIAWEDVAILVRRNNTAAVISKWLERYGIPVEKNMPQEWYKTSEVLQVEALLQLIDNRRQDYPLLAVLRSNLHPFGFTENELVAIRLYFRQNASPELQYRSYFHTAVEFYLADSTHEIRAEAESAAAPDSKSEAEPAAAPDSDLKHRLREFFHWLATWRSLALSTSVPNLIAAILQSMDLPAEIKGEELETRQQALDLMLTTAYSYNSNYRHNLREYLKYLEEIRLQAILDSEKNAGGGVKLMTYHGSKGLEFPIVYLLDLGCGRSDCPAADKFIIDDKLGLAGLWIDPNADDAAQSRRSTPLMDAEILAEHKAEKAEQIRLLYVAMTRAKDSLRIITAFDEKIGETEWKKQPEFWQSKNAVDISDAAAGQIMVNRTKSHADMLNLAFNSLPNIDRMRDLLLAAKPFQLSYGDTSSGKIDLATAGTEAPATDCRIEFVFSPVEALEPYIKPNTPANTKPTTEDKSTAAEAIIATEQQTTAEQLTTTDTVRGQFAAVDQAPTPSKTVDQASVPFTLPADRQDIVLQYQPDLTEIQPAKTTVTILSRESERSDEITTREMSMKPDSDTLILDMNFDLPEWPTEKMTGAERGTLLHRCMRKLDFTAMANATMITPAMAKPSMEQVTIEKVTAATSTLSAQTSPAAAIDKELERQLTYLRERNIFTEREYTELGRWIDKIRQFFLSDLFRAMLKAEQTGGNIFRETPFTMNVPDDPRIGTDVIVQGQIDLWFTDGRKNALVDYKTDCLKEADPEQQDEAVRKRYAAQLNYYAKALEQATGLPTAAKIIWLLRYGRAIYLE</sequence>
<evidence type="ECO:0000256" key="12">
    <source>
        <dbReference type="ARBA" id="ARBA00034808"/>
    </source>
</evidence>
<dbReference type="PROSITE" id="PS51217">
    <property type="entry name" value="UVRD_HELICASE_CTER"/>
    <property type="match status" value="1"/>
</dbReference>
<dbReference type="InterPro" id="IPR011335">
    <property type="entry name" value="Restrct_endonuc-II-like"/>
</dbReference>
<evidence type="ECO:0000256" key="11">
    <source>
        <dbReference type="ARBA" id="ARBA00034617"/>
    </source>
</evidence>
<evidence type="ECO:0000256" key="8">
    <source>
        <dbReference type="ARBA" id="ARBA00023125"/>
    </source>
</evidence>
<dbReference type="PROSITE" id="PS51198">
    <property type="entry name" value="UVRD_HELICASE_ATP_BIND"/>
    <property type="match status" value="1"/>
</dbReference>
<evidence type="ECO:0000313" key="19">
    <source>
        <dbReference type="Proteomes" id="UP000236394"/>
    </source>
</evidence>
<evidence type="ECO:0000256" key="7">
    <source>
        <dbReference type="ARBA" id="ARBA00022840"/>
    </source>
</evidence>
<dbReference type="InterPro" id="IPR014016">
    <property type="entry name" value="UvrD-like_ATP-bd"/>
</dbReference>
<dbReference type="Gene3D" id="3.40.50.300">
    <property type="entry name" value="P-loop containing nucleotide triphosphate hydrolases"/>
    <property type="match status" value="3"/>
</dbReference>
<feature type="region of interest" description="Disordered" evidence="15">
    <location>
        <begin position="773"/>
        <end position="793"/>
    </location>
</feature>
<evidence type="ECO:0000256" key="13">
    <source>
        <dbReference type="ARBA" id="ARBA00048988"/>
    </source>
</evidence>
<dbReference type="Pfam" id="PF00580">
    <property type="entry name" value="UvrD-helicase"/>
    <property type="match status" value="2"/>
</dbReference>
<keyword evidence="7 14" id="KW-0067">ATP-binding</keyword>
<dbReference type="GO" id="GO:0004527">
    <property type="term" value="F:exonuclease activity"/>
    <property type="evidence" value="ECO:0007669"/>
    <property type="project" value="UniProtKB-KW"/>
</dbReference>
<keyword evidence="5 14" id="KW-0347">Helicase</keyword>
<dbReference type="Gene3D" id="3.30.160.800">
    <property type="match status" value="1"/>
</dbReference>
<evidence type="ECO:0000256" key="10">
    <source>
        <dbReference type="ARBA" id="ARBA00023235"/>
    </source>
</evidence>
<keyword evidence="1" id="KW-0540">Nuclease</keyword>
<dbReference type="GO" id="GO:0016887">
    <property type="term" value="F:ATP hydrolysis activity"/>
    <property type="evidence" value="ECO:0007669"/>
    <property type="project" value="RHEA"/>
</dbReference>
<keyword evidence="6" id="KW-0269">Exonuclease</keyword>
<dbReference type="PANTHER" id="PTHR11070">
    <property type="entry name" value="UVRD / RECB / PCRA DNA HELICASE FAMILY MEMBER"/>
    <property type="match status" value="1"/>
</dbReference>
<evidence type="ECO:0000256" key="9">
    <source>
        <dbReference type="ARBA" id="ARBA00023204"/>
    </source>
</evidence>
<dbReference type="GO" id="GO:0000725">
    <property type="term" value="P:recombinational repair"/>
    <property type="evidence" value="ECO:0007669"/>
    <property type="project" value="TreeGrafter"/>
</dbReference>
<comment type="catalytic activity">
    <reaction evidence="11">
        <text>Couples ATP hydrolysis with the unwinding of duplex DNA by translocating in the 3'-5' direction.</text>
        <dbReference type="EC" id="5.6.2.4"/>
    </reaction>
</comment>
<evidence type="ECO:0000256" key="2">
    <source>
        <dbReference type="ARBA" id="ARBA00022741"/>
    </source>
</evidence>
<evidence type="ECO:0000256" key="15">
    <source>
        <dbReference type="SAM" id="MobiDB-lite"/>
    </source>
</evidence>
<dbReference type="InterPro" id="IPR027417">
    <property type="entry name" value="P-loop_NTPase"/>
</dbReference>
<evidence type="ECO:0000256" key="3">
    <source>
        <dbReference type="ARBA" id="ARBA00022763"/>
    </source>
</evidence>
<keyword evidence="3" id="KW-0227">DNA damage</keyword>
<dbReference type="PANTHER" id="PTHR11070:SF48">
    <property type="entry name" value="ATP-DEPENDENT HELICASE_NUCLEASE SUBUNIT A"/>
    <property type="match status" value="1"/>
</dbReference>
<dbReference type="Gene3D" id="3.90.320.10">
    <property type="match status" value="1"/>
</dbReference>
<comment type="caution">
    <text evidence="18">The sequence shown here is derived from an EMBL/GenBank/DDBJ whole genome shotgun (WGS) entry which is preliminary data.</text>
</comment>
<dbReference type="GO" id="GO:0033202">
    <property type="term" value="C:DNA helicase complex"/>
    <property type="evidence" value="ECO:0007669"/>
    <property type="project" value="TreeGrafter"/>
</dbReference>
<accession>A0A2J8AZW6</accession>
<dbReference type="GO" id="GO:0005524">
    <property type="term" value="F:ATP binding"/>
    <property type="evidence" value="ECO:0007669"/>
    <property type="project" value="UniProtKB-UniRule"/>
</dbReference>
<keyword evidence="8" id="KW-0238">DNA-binding</keyword>
<keyword evidence="2 14" id="KW-0547">Nucleotide-binding</keyword>
<dbReference type="Pfam" id="PF13361">
    <property type="entry name" value="UvrD_C"/>
    <property type="match status" value="1"/>
</dbReference>
<feature type="domain" description="UvrD-like helicase C-terminal" evidence="17">
    <location>
        <begin position="595"/>
        <end position="902"/>
    </location>
</feature>
<dbReference type="GO" id="GO:0003677">
    <property type="term" value="F:DNA binding"/>
    <property type="evidence" value="ECO:0007669"/>
    <property type="project" value="UniProtKB-KW"/>
</dbReference>
<proteinExistence type="predicted"/>
<dbReference type="Gene3D" id="1.10.486.10">
    <property type="entry name" value="PCRA, domain 4"/>
    <property type="match status" value="1"/>
</dbReference>
<reference evidence="19" key="1">
    <citation type="submission" date="2017-04" db="EMBL/GenBank/DDBJ databases">
        <authorList>
            <person name="Bumgarner R.E."/>
            <person name="Fredricks D.N."/>
            <person name="Srinivasan S."/>
        </authorList>
    </citation>
    <scope>NUCLEOTIDE SEQUENCE [LARGE SCALE GENOMIC DNA]</scope>
    <source>
        <strain evidence="19">KA00405</strain>
    </source>
</reference>
<evidence type="ECO:0000256" key="4">
    <source>
        <dbReference type="ARBA" id="ARBA00022801"/>
    </source>
</evidence>
<evidence type="ECO:0000259" key="17">
    <source>
        <dbReference type="PROSITE" id="PS51217"/>
    </source>
</evidence>
<dbReference type="RefSeq" id="WP_102892708.1">
    <property type="nucleotide sequence ID" value="NZ_NBZD01000004.1"/>
</dbReference>
<name>A0A2J8AZW6_9FIRM</name>
<dbReference type="InterPro" id="IPR011604">
    <property type="entry name" value="PDDEXK-like_dom_sf"/>
</dbReference>
<dbReference type="InterPro" id="IPR014017">
    <property type="entry name" value="DNA_helicase_UvrD-like_C"/>
</dbReference>
<feature type="binding site" evidence="14">
    <location>
        <begin position="26"/>
        <end position="33"/>
    </location>
    <ligand>
        <name>ATP</name>
        <dbReference type="ChEBI" id="CHEBI:30616"/>
    </ligand>
</feature>
<evidence type="ECO:0000313" key="18">
    <source>
        <dbReference type="EMBL" id="PNH18064.1"/>
    </source>
</evidence>
<evidence type="ECO:0000256" key="5">
    <source>
        <dbReference type="ARBA" id="ARBA00022806"/>
    </source>
</evidence>
<gene>
    <name evidence="18" type="ORF">B7R76_06940</name>
</gene>